<proteinExistence type="predicted"/>
<reference evidence="2 3" key="1">
    <citation type="submission" date="2016-05" db="EMBL/GenBank/DDBJ databases">
        <title>A degradative enzymes factory behind the ericoid mycorrhizal symbiosis.</title>
        <authorList>
            <consortium name="DOE Joint Genome Institute"/>
            <person name="Martino E."/>
            <person name="Morin E."/>
            <person name="Grelet G."/>
            <person name="Kuo A."/>
            <person name="Kohler A."/>
            <person name="Daghino S."/>
            <person name="Barry K."/>
            <person name="Choi C."/>
            <person name="Cichocki N."/>
            <person name="Clum A."/>
            <person name="Copeland A."/>
            <person name="Hainaut M."/>
            <person name="Haridas S."/>
            <person name="Labutti K."/>
            <person name="Lindquist E."/>
            <person name="Lipzen A."/>
            <person name="Khouja H.-R."/>
            <person name="Murat C."/>
            <person name="Ohm R."/>
            <person name="Olson A."/>
            <person name="Spatafora J."/>
            <person name="Veneault-Fourrey C."/>
            <person name="Henrissat B."/>
            <person name="Grigoriev I."/>
            <person name="Martin F."/>
            <person name="Perotto S."/>
        </authorList>
    </citation>
    <scope>NUCLEOTIDE SEQUENCE [LARGE SCALE GENOMIC DNA]</scope>
    <source>
        <strain evidence="2 3">UAMH 7357</strain>
    </source>
</reference>
<evidence type="ECO:0000313" key="3">
    <source>
        <dbReference type="Proteomes" id="UP000235672"/>
    </source>
</evidence>
<feature type="region of interest" description="Disordered" evidence="1">
    <location>
        <begin position="74"/>
        <end position="109"/>
    </location>
</feature>
<dbReference type="PANTHER" id="PTHR33604:SF3">
    <property type="entry name" value="OSJNBA0004B13.7 PROTEIN"/>
    <property type="match status" value="1"/>
</dbReference>
<dbReference type="STRING" id="1745343.A0A2J6PYV2"/>
<dbReference type="OrthoDB" id="5397682at2759"/>
<organism evidence="2 3">
    <name type="scientific">Hyaloscypha hepaticicola</name>
    <dbReference type="NCBI Taxonomy" id="2082293"/>
    <lineage>
        <taxon>Eukaryota</taxon>
        <taxon>Fungi</taxon>
        <taxon>Dikarya</taxon>
        <taxon>Ascomycota</taxon>
        <taxon>Pezizomycotina</taxon>
        <taxon>Leotiomycetes</taxon>
        <taxon>Helotiales</taxon>
        <taxon>Hyaloscyphaceae</taxon>
        <taxon>Hyaloscypha</taxon>
    </lineage>
</organism>
<gene>
    <name evidence="2" type="ORF">NA56DRAFT_647568</name>
</gene>
<dbReference type="AlphaFoldDB" id="A0A2J6PYV2"/>
<accession>A0A2J6PYV2</accession>
<evidence type="ECO:0000313" key="2">
    <source>
        <dbReference type="EMBL" id="PMD19144.1"/>
    </source>
</evidence>
<name>A0A2J6PYV2_9HELO</name>
<feature type="compositionally biased region" description="Basic and acidic residues" evidence="1">
    <location>
        <begin position="13"/>
        <end position="22"/>
    </location>
</feature>
<keyword evidence="3" id="KW-1185">Reference proteome</keyword>
<feature type="region of interest" description="Disordered" evidence="1">
    <location>
        <begin position="1"/>
        <end position="40"/>
    </location>
</feature>
<dbReference type="PANTHER" id="PTHR33604">
    <property type="entry name" value="OSJNBA0004B13.7 PROTEIN"/>
    <property type="match status" value="1"/>
</dbReference>
<protein>
    <recommendedName>
        <fullName evidence="4">Glycosyltransferase 2</fullName>
    </recommendedName>
</protein>
<evidence type="ECO:0008006" key="4">
    <source>
        <dbReference type="Google" id="ProtNLM"/>
    </source>
</evidence>
<dbReference type="Proteomes" id="UP000235672">
    <property type="component" value="Unassembled WGS sequence"/>
</dbReference>
<evidence type="ECO:0000256" key="1">
    <source>
        <dbReference type="SAM" id="MobiDB-lite"/>
    </source>
</evidence>
<dbReference type="EMBL" id="KZ613491">
    <property type="protein sequence ID" value="PMD19144.1"/>
    <property type="molecule type" value="Genomic_DNA"/>
</dbReference>
<feature type="compositionally biased region" description="Basic residues" evidence="1">
    <location>
        <begin position="23"/>
        <end position="40"/>
    </location>
</feature>
<sequence>MPLPPRLFAGDEELGKKDDDHKRARKPSKGLAWHHRRVPHRPHRRTLKRLVLGILAFIALYYFFKNMPTDLKNPRQRPNYGFPAGPNAPPPKSSPARPDSGLRPGCEGTTESVAHDFNGPIKFYHLASTLHAVSRTRGSELINHNVLFAAASLKSAARLLPIACDMATRERNYVHFAFMGRDDLSMDVLRSVNGITKECMIIFHDGRPDFSMHSTDFRMEVSASAAFNHINTFVHPQATFIDASGEEEAWFLKGIRDRAVAAGRTLIDLPEDAEQNLMWITMLDSASLSSWNKVTIDIVVHAQSSSSGSLMRLLDSLKKADFFSSAPPRLTIELPHIIDEPSRRYLSRFKWPPTKEPAASLLTLHHRIPQHGLSAEENSIRMLESFWPSDPMTSHVLILSPQIELSPLFFHYLKYTLLEYKYSFSRADTQQNLMALSLDIPSTYLNDSTLFIPPLGNVTKGSNVVAKGVTPFLWQAPNSNAALYFGEKWVELHDFVAKLLSSEHLVPSPATLNTKEVSKTFPSWLEHVLKLARARGYWTIYPNFEDMDSLATLHNDLYQPPEEYKEEIEAEASDGELTADPAKHLSLMRDETPLITKSLLSMLLFKGELPKIADMPLLSWDGNRINTGDLEQHAVEYSIMFRREIGRCDGNAPDKVRSNFGAEDLFCLDEP</sequence>